<dbReference type="CDD" id="cd02809">
    <property type="entry name" value="alpha_hydroxyacid_oxid_FMN"/>
    <property type="match status" value="1"/>
</dbReference>
<dbReference type="AlphaFoldDB" id="A0A1T4K8Q2"/>
<dbReference type="InterPro" id="IPR012133">
    <property type="entry name" value="Alpha-hydoxy_acid_DH_FMN"/>
</dbReference>
<gene>
    <name evidence="9" type="ORF">SAMN02745673_00231</name>
</gene>
<evidence type="ECO:0000313" key="10">
    <source>
        <dbReference type="Proteomes" id="UP000190637"/>
    </source>
</evidence>
<dbReference type="GO" id="GO:0010181">
    <property type="term" value="F:FMN binding"/>
    <property type="evidence" value="ECO:0007669"/>
    <property type="project" value="InterPro"/>
</dbReference>
<dbReference type="PROSITE" id="PS51349">
    <property type="entry name" value="FMN_HYDROXY_ACID_DH_2"/>
    <property type="match status" value="1"/>
</dbReference>
<accession>A0A1T4K8Q2</accession>
<keyword evidence="2 7" id="KW-0285">Flavoprotein</keyword>
<dbReference type="PANTHER" id="PTHR10578:SF107">
    <property type="entry name" value="2-HYDROXYACID OXIDASE 1"/>
    <property type="match status" value="1"/>
</dbReference>
<feature type="binding site" evidence="7">
    <location>
        <begin position="101"/>
        <end position="103"/>
    </location>
    <ligand>
        <name>FMN</name>
        <dbReference type="ChEBI" id="CHEBI:58210"/>
    </ligand>
</feature>
<dbReference type="PIRSF" id="PIRSF000138">
    <property type="entry name" value="Al-hdrx_acd_dh"/>
    <property type="match status" value="1"/>
</dbReference>
<feature type="binding site" evidence="7">
    <location>
        <position position="179"/>
    </location>
    <ligand>
        <name>FMN</name>
        <dbReference type="ChEBI" id="CHEBI:58210"/>
    </ligand>
</feature>
<feature type="binding site" evidence="7">
    <location>
        <position position="130"/>
    </location>
    <ligand>
        <name>FMN</name>
        <dbReference type="ChEBI" id="CHEBI:58210"/>
    </ligand>
</feature>
<dbReference type="InterPro" id="IPR000262">
    <property type="entry name" value="FMN-dep_DH"/>
</dbReference>
<dbReference type="Gene3D" id="3.20.20.70">
    <property type="entry name" value="Aldolase class I"/>
    <property type="match status" value="1"/>
</dbReference>
<name>A0A1T4K8Q2_9ACTN</name>
<dbReference type="GO" id="GO:0016614">
    <property type="term" value="F:oxidoreductase activity, acting on CH-OH group of donors"/>
    <property type="evidence" value="ECO:0007669"/>
    <property type="project" value="UniProtKB-ARBA"/>
</dbReference>
<proteinExistence type="inferred from homology"/>
<sequence length="406" mass="43966">MRLSDLGPLIRLRRPEPDARRRNARSCHNVTDFRALARRRLPRAVFDYIDGGADRESGMAANSAAFERHELLPRVLRDVSRVSTSTTLLGAPARMPLGLAPTGFTRMFHHEGEHAVARAAAAADVPYALSTMGTVCVEDLAAHEDADLWFQLYIWRDRGLTTDLVDRAAEAGYRVLVITVDTPVTGMRERDLRSGFTIPPTMGPATLVDLARRPGWWLPFLASEPITFANVPPHLLRGTESAMAFAARQFDPSVTWEDIAPIAARWPGPVLLKGVLRSDDALRARDMGLAGVVLSNHGGRQLDRTVTPLDALPGVRAAVGPAFTVLVDSGVRHGSDVALAIALGADAALIGRPYLYALAAAGDLGVARLIALLEGQLRRTMQLLGVTSVEELRRHGGELVSSRPTD</sequence>
<dbReference type="InterPro" id="IPR013785">
    <property type="entry name" value="Aldolase_TIM"/>
</dbReference>
<evidence type="ECO:0000256" key="4">
    <source>
        <dbReference type="ARBA" id="ARBA00023002"/>
    </source>
</evidence>
<feature type="binding site" evidence="7">
    <location>
        <position position="48"/>
    </location>
    <ligand>
        <name>glyoxylate</name>
        <dbReference type="ChEBI" id="CHEBI:36655"/>
    </ligand>
</feature>
<keyword evidence="10" id="KW-1185">Reference proteome</keyword>
<dbReference type="Proteomes" id="UP000190637">
    <property type="component" value="Unassembled WGS sequence"/>
</dbReference>
<feature type="active site" description="Proton acceptor" evidence="6">
    <location>
        <position position="297"/>
    </location>
</feature>
<evidence type="ECO:0000256" key="5">
    <source>
        <dbReference type="ARBA" id="ARBA00024042"/>
    </source>
</evidence>
<dbReference type="RefSeq" id="WP_078759670.1">
    <property type="nucleotide sequence ID" value="NZ_FUWS01000001.1"/>
</dbReference>
<feature type="binding site" evidence="7">
    <location>
        <begin position="328"/>
        <end position="332"/>
    </location>
    <ligand>
        <name>FMN</name>
        <dbReference type="ChEBI" id="CHEBI:58210"/>
    </ligand>
</feature>
<dbReference type="PROSITE" id="PS00557">
    <property type="entry name" value="FMN_HYDROXY_ACID_DH_1"/>
    <property type="match status" value="1"/>
</dbReference>
<feature type="binding site" evidence="7">
    <location>
        <position position="297"/>
    </location>
    <ligand>
        <name>glyoxylate</name>
        <dbReference type="ChEBI" id="CHEBI:36655"/>
    </ligand>
</feature>
<evidence type="ECO:0000256" key="1">
    <source>
        <dbReference type="ARBA" id="ARBA00001917"/>
    </source>
</evidence>
<dbReference type="InterPro" id="IPR008259">
    <property type="entry name" value="FMN_hydac_DH_AS"/>
</dbReference>
<dbReference type="Pfam" id="PF01070">
    <property type="entry name" value="FMN_dh"/>
    <property type="match status" value="1"/>
</dbReference>
<feature type="binding site" evidence="7">
    <location>
        <position position="153"/>
    </location>
    <ligand>
        <name>glyoxylate</name>
        <dbReference type="ChEBI" id="CHEBI:36655"/>
    </ligand>
</feature>
<evidence type="ECO:0000256" key="6">
    <source>
        <dbReference type="PIRSR" id="PIRSR000138-1"/>
    </source>
</evidence>
<keyword evidence="4" id="KW-0560">Oxidoreductase</keyword>
<reference evidence="9 10" key="1">
    <citation type="submission" date="2017-02" db="EMBL/GenBank/DDBJ databases">
        <authorList>
            <person name="Peterson S.W."/>
        </authorList>
    </citation>
    <scope>NUCLEOTIDE SEQUENCE [LARGE SCALE GENOMIC DNA]</scope>
    <source>
        <strain evidence="9 10">DSM 45154</strain>
    </source>
</reference>
<dbReference type="EMBL" id="FUWS01000001">
    <property type="protein sequence ID" value="SJZ38727.1"/>
    <property type="molecule type" value="Genomic_DNA"/>
</dbReference>
<dbReference type="PANTHER" id="PTHR10578">
    <property type="entry name" value="S -2-HYDROXY-ACID OXIDASE-RELATED"/>
    <property type="match status" value="1"/>
</dbReference>
<dbReference type="FunFam" id="3.20.20.70:FF:000029">
    <property type="entry name" value="L-lactate dehydrogenase"/>
    <property type="match status" value="1"/>
</dbReference>
<dbReference type="SUPFAM" id="SSF51395">
    <property type="entry name" value="FMN-linked oxidoreductases"/>
    <property type="match status" value="1"/>
</dbReference>
<feature type="binding site" evidence="7">
    <location>
        <position position="273"/>
    </location>
    <ligand>
        <name>FMN</name>
        <dbReference type="ChEBI" id="CHEBI:58210"/>
    </ligand>
</feature>
<evidence type="ECO:0000259" key="8">
    <source>
        <dbReference type="PROSITE" id="PS51349"/>
    </source>
</evidence>
<evidence type="ECO:0000256" key="7">
    <source>
        <dbReference type="PIRSR" id="PIRSR000138-2"/>
    </source>
</evidence>
<feature type="binding site" evidence="7">
    <location>
        <position position="151"/>
    </location>
    <ligand>
        <name>FMN</name>
        <dbReference type="ChEBI" id="CHEBI:58210"/>
    </ligand>
</feature>
<organism evidence="9 10">
    <name type="scientific">Marinactinospora thermotolerans DSM 45154</name>
    <dbReference type="NCBI Taxonomy" id="1122192"/>
    <lineage>
        <taxon>Bacteria</taxon>
        <taxon>Bacillati</taxon>
        <taxon>Actinomycetota</taxon>
        <taxon>Actinomycetes</taxon>
        <taxon>Streptosporangiales</taxon>
        <taxon>Nocardiopsidaceae</taxon>
        <taxon>Marinactinospora</taxon>
    </lineage>
</organism>
<feature type="binding site" evidence="7">
    <location>
        <begin position="351"/>
        <end position="352"/>
    </location>
    <ligand>
        <name>FMN</name>
        <dbReference type="ChEBI" id="CHEBI:58210"/>
    </ligand>
</feature>
<evidence type="ECO:0000256" key="3">
    <source>
        <dbReference type="ARBA" id="ARBA00022643"/>
    </source>
</evidence>
<feature type="domain" description="FMN hydroxy acid dehydrogenase" evidence="8">
    <location>
        <begin position="22"/>
        <end position="402"/>
    </location>
</feature>
<dbReference type="OrthoDB" id="9770452at2"/>
<keyword evidence="3 7" id="KW-0288">FMN</keyword>
<evidence type="ECO:0000313" key="9">
    <source>
        <dbReference type="EMBL" id="SJZ38727.1"/>
    </source>
</evidence>
<protein>
    <submittedName>
        <fullName evidence="9">L-lactate dehydrogenase (Cytochrome)</fullName>
    </submittedName>
</protein>
<feature type="binding site" evidence="7">
    <location>
        <position position="188"/>
    </location>
    <ligand>
        <name>glyoxylate</name>
        <dbReference type="ChEBI" id="CHEBI:36655"/>
    </ligand>
</feature>
<feature type="binding site" evidence="7">
    <location>
        <position position="295"/>
    </location>
    <ligand>
        <name>FMN</name>
        <dbReference type="ChEBI" id="CHEBI:58210"/>
    </ligand>
</feature>
<comment type="cofactor">
    <cofactor evidence="1">
        <name>FMN</name>
        <dbReference type="ChEBI" id="CHEBI:58210"/>
    </cofactor>
</comment>
<feature type="binding site" evidence="7">
    <location>
        <position position="300"/>
    </location>
    <ligand>
        <name>glyoxylate</name>
        <dbReference type="ChEBI" id="CHEBI:36655"/>
    </ligand>
</feature>
<comment type="similarity">
    <text evidence="5">Belongs to the FMN-dependent alpha-hydroxy acid dehydrogenase family.</text>
</comment>
<dbReference type="InterPro" id="IPR037396">
    <property type="entry name" value="FMN_HAD"/>
</dbReference>
<dbReference type="STRING" id="1122192.SAMN02745673_00231"/>
<evidence type="ECO:0000256" key="2">
    <source>
        <dbReference type="ARBA" id="ARBA00022630"/>
    </source>
</evidence>